<dbReference type="GO" id="GO:0008173">
    <property type="term" value="F:RNA methyltransferase activity"/>
    <property type="evidence" value="ECO:0007669"/>
    <property type="project" value="UniProtKB-UniRule"/>
</dbReference>
<dbReference type="OMA" id="KGQNRDA"/>
<feature type="domain" description="Bin3-type SAM" evidence="8">
    <location>
        <begin position="300"/>
        <end position="531"/>
    </location>
</feature>
<dbReference type="HOGENOM" id="CLU_004729_3_3_1"/>
<sequence length="551" mass="62920">MPQSPEMASNLKIQTAGKYDIVSMHKDLSSSPMKKTSCLKKTDFSLKTKRKNSFGASEPKFNGPPFKKKNKSVPPTKFLLGGNINDPLNLGSLADEEINRSLNESTPYSSPMPTPKHRNQVEVLIPQNINDPLNLNAGDDANLELNFTSPKSKRRKYRKRKKQASGDLDSSGEKLSEEVADEPEAKKPNVDTTESPTVKTEETRSHIKTKRTEDKIVSPVIPQPGMRKRSNTHPKSREEQEKEKEAVLLNPNLPNDVKKPVHKEKKKEMKTIHYREKDIQFQYGNYNRYYGYRNPDSIEDYRLKCMNPSWFEGKDILDIGCNVGFVTLSIAKDFKPQKIIGMDIDKNLIKSARNNVRHYINNISGDTSTFPKSLAICYGPLITQYSNEEATPTFPNNVFFVQGNYVLDSNKEIEKQKAEYDTILCLSLTKWIHLNWGDDGLRRLFKRMYAHLRPGGRMILEAQSWPSYGKKKKLTETIFNNYRTIQFKPQQFTEYLLSKEVGFTTCEVIDTPFNQSKGFRRPIQLFTKGKNDLSPGVSDAGAHSTKEKSEK</sequence>
<name>T1IJC9_STRMM</name>
<protein>
    <recommendedName>
        <fullName evidence="6">RNA methyltransferase</fullName>
        <ecNumber evidence="6">2.1.1.-</ecNumber>
    </recommendedName>
</protein>
<feature type="compositionally biased region" description="Basic and acidic residues" evidence="7">
    <location>
        <begin position="199"/>
        <end position="216"/>
    </location>
</feature>
<evidence type="ECO:0000313" key="9">
    <source>
        <dbReference type="EnsemblMetazoa" id="SMAR000992-PA"/>
    </source>
</evidence>
<dbReference type="Pfam" id="PF06859">
    <property type="entry name" value="Bin3"/>
    <property type="match status" value="1"/>
</dbReference>
<dbReference type="Gene3D" id="3.40.50.150">
    <property type="entry name" value="Vaccinia Virus protein VP39"/>
    <property type="match status" value="1"/>
</dbReference>
<comment type="similarity">
    <text evidence="1 6">Belongs to the methyltransferase superfamily.</text>
</comment>
<feature type="compositionally biased region" description="Polar residues" evidence="7">
    <location>
        <begin position="100"/>
        <end position="111"/>
    </location>
</feature>
<evidence type="ECO:0000259" key="8">
    <source>
        <dbReference type="PROSITE" id="PS51515"/>
    </source>
</evidence>
<reference evidence="10" key="1">
    <citation type="submission" date="2011-05" db="EMBL/GenBank/DDBJ databases">
        <authorList>
            <person name="Richards S.R."/>
            <person name="Qu J."/>
            <person name="Jiang H."/>
            <person name="Jhangiani S.N."/>
            <person name="Agravi P."/>
            <person name="Goodspeed R."/>
            <person name="Gross S."/>
            <person name="Mandapat C."/>
            <person name="Jackson L."/>
            <person name="Mathew T."/>
            <person name="Pu L."/>
            <person name="Thornton R."/>
            <person name="Saada N."/>
            <person name="Wilczek-Boney K.B."/>
            <person name="Lee S."/>
            <person name="Kovar C."/>
            <person name="Wu Y."/>
            <person name="Scherer S.E."/>
            <person name="Worley K.C."/>
            <person name="Muzny D.M."/>
            <person name="Gibbs R."/>
        </authorList>
    </citation>
    <scope>NUCLEOTIDE SEQUENCE</scope>
    <source>
        <strain evidence="10">Brora</strain>
    </source>
</reference>
<dbReference type="eggNOG" id="KOG2899">
    <property type="taxonomic scope" value="Eukaryota"/>
</dbReference>
<dbReference type="FunFam" id="3.40.50.150:FF:000083">
    <property type="entry name" value="7SK snRNA methylphosphate capping enzyme"/>
    <property type="match status" value="1"/>
</dbReference>
<dbReference type="GO" id="GO:0008171">
    <property type="term" value="F:O-methyltransferase activity"/>
    <property type="evidence" value="ECO:0007669"/>
    <property type="project" value="UniProtKB-UniRule"/>
</dbReference>
<proteinExistence type="inferred from homology"/>
<dbReference type="PhylomeDB" id="T1IJC9"/>
<keyword evidence="2 6" id="KW-0489">Methyltransferase</keyword>
<keyword evidence="3 6" id="KW-0808">Transferase</keyword>
<evidence type="ECO:0000256" key="4">
    <source>
        <dbReference type="ARBA" id="ARBA00022691"/>
    </source>
</evidence>
<evidence type="ECO:0000313" key="10">
    <source>
        <dbReference type="Proteomes" id="UP000014500"/>
    </source>
</evidence>
<dbReference type="InterPro" id="IPR010675">
    <property type="entry name" value="Bin3_C"/>
</dbReference>
<keyword evidence="10" id="KW-1185">Reference proteome</keyword>
<dbReference type="PROSITE" id="PS51515">
    <property type="entry name" value="BIN3_SAM"/>
    <property type="match status" value="1"/>
</dbReference>
<dbReference type="InterPro" id="IPR041698">
    <property type="entry name" value="Methyltransf_25"/>
</dbReference>
<dbReference type="InterPro" id="IPR029063">
    <property type="entry name" value="SAM-dependent_MTases_sf"/>
</dbReference>
<feature type="compositionally biased region" description="Basic residues" evidence="7">
    <location>
        <begin position="151"/>
        <end position="163"/>
    </location>
</feature>
<feature type="compositionally biased region" description="Basic and acidic residues" evidence="7">
    <location>
        <begin position="171"/>
        <end position="189"/>
    </location>
</feature>
<dbReference type="Pfam" id="PF13649">
    <property type="entry name" value="Methyltransf_25"/>
    <property type="match status" value="1"/>
</dbReference>
<dbReference type="PANTHER" id="PTHR12315">
    <property type="entry name" value="BICOID-INTERACTING PROTEIN RELATED"/>
    <property type="match status" value="1"/>
</dbReference>
<feature type="region of interest" description="Disordered" evidence="7">
    <location>
        <begin position="530"/>
        <end position="551"/>
    </location>
</feature>
<organism evidence="9 10">
    <name type="scientific">Strigamia maritima</name>
    <name type="common">European centipede</name>
    <name type="synonym">Geophilus maritimus</name>
    <dbReference type="NCBI Taxonomy" id="126957"/>
    <lineage>
        <taxon>Eukaryota</taxon>
        <taxon>Metazoa</taxon>
        <taxon>Ecdysozoa</taxon>
        <taxon>Arthropoda</taxon>
        <taxon>Myriapoda</taxon>
        <taxon>Chilopoda</taxon>
        <taxon>Pleurostigmophora</taxon>
        <taxon>Geophilomorpha</taxon>
        <taxon>Linotaeniidae</taxon>
        <taxon>Strigamia</taxon>
    </lineage>
</organism>
<dbReference type="GO" id="GO:0040031">
    <property type="term" value="P:snRNA modification"/>
    <property type="evidence" value="ECO:0007669"/>
    <property type="project" value="TreeGrafter"/>
</dbReference>
<dbReference type="SUPFAM" id="SSF53335">
    <property type="entry name" value="S-adenosyl-L-methionine-dependent methyltransferases"/>
    <property type="match status" value="1"/>
</dbReference>
<dbReference type="GO" id="GO:0032259">
    <property type="term" value="P:methylation"/>
    <property type="evidence" value="ECO:0007669"/>
    <property type="project" value="UniProtKB-KW"/>
</dbReference>
<evidence type="ECO:0000256" key="3">
    <source>
        <dbReference type="ARBA" id="ARBA00022679"/>
    </source>
</evidence>
<feature type="region of interest" description="Disordered" evidence="7">
    <location>
        <begin position="50"/>
        <end position="244"/>
    </location>
</feature>
<dbReference type="STRING" id="126957.T1IJC9"/>
<evidence type="ECO:0000256" key="2">
    <source>
        <dbReference type="ARBA" id="ARBA00022603"/>
    </source>
</evidence>
<dbReference type="PANTHER" id="PTHR12315:SF0">
    <property type="entry name" value="7SK SNRNA METHYLPHOSPHATE CAPPING ENZYME"/>
    <property type="match status" value="1"/>
</dbReference>
<accession>T1IJC9</accession>
<dbReference type="InterPro" id="IPR039772">
    <property type="entry name" value="Bin3-like"/>
</dbReference>
<dbReference type="AlphaFoldDB" id="T1IJC9"/>
<dbReference type="EC" id="2.1.1.-" evidence="6"/>
<keyword evidence="4 5" id="KW-0949">S-adenosyl-L-methionine</keyword>
<feature type="compositionally biased region" description="Basic and acidic residues" evidence="7">
    <location>
        <begin position="235"/>
        <end position="244"/>
    </location>
</feature>
<dbReference type="CDD" id="cd02440">
    <property type="entry name" value="AdoMet_MTases"/>
    <property type="match status" value="1"/>
</dbReference>
<dbReference type="EMBL" id="JH430253">
    <property type="status" value="NOT_ANNOTATED_CDS"/>
    <property type="molecule type" value="Genomic_DNA"/>
</dbReference>
<dbReference type="InterPro" id="IPR024160">
    <property type="entry name" value="BIN3_SAM-bd_dom"/>
</dbReference>
<evidence type="ECO:0000256" key="1">
    <source>
        <dbReference type="ARBA" id="ARBA00008361"/>
    </source>
</evidence>
<dbReference type="EnsemblMetazoa" id="SMAR000992-RA">
    <property type="protein sequence ID" value="SMAR000992-PA"/>
    <property type="gene ID" value="SMAR000992"/>
</dbReference>
<evidence type="ECO:0000256" key="5">
    <source>
        <dbReference type="PROSITE-ProRule" id="PRU00848"/>
    </source>
</evidence>
<reference evidence="9" key="2">
    <citation type="submission" date="2015-02" db="UniProtKB">
        <authorList>
            <consortium name="EnsemblMetazoa"/>
        </authorList>
    </citation>
    <scope>IDENTIFICATION</scope>
</reference>
<evidence type="ECO:0000256" key="7">
    <source>
        <dbReference type="SAM" id="MobiDB-lite"/>
    </source>
</evidence>
<dbReference type="GO" id="GO:0017069">
    <property type="term" value="F:snRNA binding"/>
    <property type="evidence" value="ECO:0007669"/>
    <property type="project" value="TreeGrafter"/>
</dbReference>
<dbReference type="Proteomes" id="UP000014500">
    <property type="component" value="Unassembled WGS sequence"/>
</dbReference>
<evidence type="ECO:0000256" key="6">
    <source>
        <dbReference type="RuleBase" id="RU367087"/>
    </source>
</evidence>